<feature type="transmembrane region" description="Helical" evidence="3">
    <location>
        <begin position="54"/>
        <end position="75"/>
    </location>
</feature>
<feature type="transmembrane region" description="Helical" evidence="3">
    <location>
        <begin position="28"/>
        <end position="48"/>
    </location>
</feature>
<keyword evidence="5" id="KW-1185">Reference proteome</keyword>
<feature type="coiled-coil region" evidence="1">
    <location>
        <begin position="125"/>
        <end position="187"/>
    </location>
</feature>
<evidence type="ECO:0000313" key="4">
    <source>
        <dbReference type="EMBL" id="QWZ07244.1"/>
    </source>
</evidence>
<protein>
    <submittedName>
        <fullName evidence="4">Uncharacterized protein</fullName>
    </submittedName>
</protein>
<gene>
    <name evidence="4" type="ORF">KRR39_17475</name>
</gene>
<keyword evidence="3" id="KW-1133">Transmembrane helix</keyword>
<evidence type="ECO:0000256" key="3">
    <source>
        <dbReference type="SAM" id="Phobius"/>
    </source>
</evidence>
<name>A0A975SWK2_9ACTN</name>
<sequence>MASSSPSASPVTPASSATRPGRRRQRSVRVTVAVALLGAATALVLVALPTQSPLWLSIASVVALASGWAAARIVYNELAQSRREAAGDRAAQAQAYRSMFSERASEHAEFTTVMTDRLVRRDRDVAALEDDVVAAEKRAIEAEARVQREARRANDAQERLVTLTERVQELEIRKAEQADELATWHAEVDVDAVVDLIAWEERVAAGSVSPVQEQKHA</sequence>
<dbReference type="RefSeq" id="WP_216938755.1">
    <property type="nucleotide sequence ID" value="NZ_CP077062.1"/>
</dbReference>
<dbReference type="KEGG" id="nps:KRR39_17475"/>
<feature type="region of interest" description="Disordered" evidence="2">
    <location>
        <begin position="1"/>
        <end position="24"/>
    </location>
</feature>
<keyword evidence="3" id="KW-0472">Membrane</keyword>
<dbReference type="AlphaFoldDB" id="A0A975SWK2"/>
<proteinExistence type="predicted"/>
<dbReference type="Proteomes" id="UP000683575">
    <property type="component" value="Chromosome"/>
</dbReference>
<reference evidence="4" key="1">
    <citation type="submission" date="2021-06" db="EMBL/GenBank/DDBJ databases">
        <title>Complete genome sequence of Nocardioides sp. G188.</title>
        <authorList>
            <person name="Im W.-T."/>
        </authorList>
    </citation>
    <scope>NUCLEOTIDE SEQUENCE</scope>
    <source>
        <strain evidence="4">G188</strain>
    </source>
</reference>
<feature type="compositionally biased region" description="Low complexity" evidence="2">
    <location>
        <begin position="1"/>
        <end position="19"/>
    </location>
</feature>
<evidence type="ECO:0000313" key="5">
    <source>
        <dbReference type="Proteomes" id="UP000683575"/>
    </source>
</evidence>
<keyword evidence="1" id="KW-0175">Coiled coil</keyword>
<dbReference type="EMBL" id="CP077062">
    <property type="protein sequence ID" value="QWZ07244.1"/>
    <property type="molecule type" value="Genomic_DNA"/>
</dbReference>
<evidence type="ECO:0000256" key="1">
    <source>
        <dbReference type="SAM" id="Coils"/>
    </source>
</evidence>
<keyword evidence="3" id="KW-0812">Transmembrane</keyword>
<accession>A0A975SWK2</accession>
<organism evidence="4 5">
    <name type="scientific">Nocardioides panacis</name>
    <dbReference type="NCBI Taxonomy" id="2849501"/>
    <lineage>
        <taxon>Bacteria</taxon>
        <taxon>Bacillati</taxon>
        <taxon>Actinomycetota</taxon>
        <taxon>Actinomycetes</taxon>
        <taxon>Propionibacteriales</taxon>
        <taxon>Nocardioidaceae</taxon>
        <taxon>Nocardioides</taxon>
    </lineage>
</organism>
<evidence type="ECO:0000256" key="2">
    <source>
        <dbReference type="SAM" id="MobiDB-lite"/>
    </source>
</evidence>